<dbReference type="Gene3D" id="1.10.10.60">
    <property type="entry name" value="Homeodomain-like"/>
    <property type="match status" value="1"/>
</dbReference>
<organism evidence="5 6">
    <name type="scientific">Candidatus Segetimicrobium genomatis</name>
    <dbReference type="NCBI Taxonomy" id="2569760"/>
    <lineage>
        <taxon>Bacteria</taxon>
        <taxon>Bacillati</taxon>
        <taxon>Candidatus Sysuimicrobiota</taxon>
        <taxon>Candidatus Sysuimicrobiia</taxon>
        <taxon>Candidatus Sysuimicrobiales</taxon>
        <taxon>Candidatus Segetimicrobiaceae</taxon>
        <taxon>Candidatus Segetimicrobium</taxon>
    </lineage>
</organism>
<evidence type="ECO:0000256" key="3">
    <source>
        <dbReference type="ARBA" id="ARBA00023163"/>
    </source>
</evidence>
<dbReference type="EMBL" id="VBAK01000085">
    <property type="protein sequence ID" value="TMI91692.1"/>
    <property type="molecule type" value="Genomic_DNA"/>
</dbReference>
<dbReference type="GO" id="GO:0003700">
    <property type="term" value="F:DNA-binding transcription factor activity"/>
    <property type="evidence" value="ECO:0007669"/>
    <property type="project" value="InterPro"/>
</dbReference>
<keyword evidence="3" id="KW-0804">Transcription</keyword>
<dbReference type="InterPro" id="IPR009057">
    <property type="entry name" value="Homeodomain-like_sf"/>
</dbReference>
<name>A0A537K821_9BACT</name>
<evidence type="ECO:0000256" key="1">
    <source>
        <dbReference type="ARBA" id="ARBA00023015"/>
    </source>
</evidence>
<dbReference type="InterPro" id="IPR050204">
    <property type="entry name" value="AraC_XylS_family_regulators"/>
</dbReference>
<sequence>MGTFVTVSVPGTTFLDIRTTGRPAADAVCLRARSALSAAFRLARELREARDPMVMESSVWELFALVAEAGFPVSHPSAWVLRAYEAIMDRSAEARLGVRDIAAEFNVHPVHLARAFRATWDCSPGELIRWRRVDRAAELLRSMDLRAAHIAAETGFVDQSHMTRAFRAVYGTTPAAYRRERVSPIQASADADQLDCSSP</sequence>
<keyword evidence="2" id="KW-0238">DNA-binding</keyword>
<gene>
    <name evidence="5" type="ORF">E6H00_03495</name>
</gene>
<evidence type="ECO:0000256" key="2">
    <source>
        <dbReference type="ARBA" id="ARBA00023125"/>
    </source>
</evidence>
<evidence type="ECO:0000313" key="6">
    <source>
        <dbReference type="Proteomes" id="UP000318509"/>
    </source>
</evidence>
<evidence type="ECO:0000259" key="4">
    <source>
        <dbReference type="PROSITE" id="PS01124"/>
    </source>
</evidence>
<accession>A0A537K821</accession>
<dbReference type="GO" id="GO:0043565">
    <property type="term" value="F:sequence-specific DNA binding"/>
    <property type="evidence" value="ECO:0007669"/>
    <property type="project" value="InterPro"/>
</dbReference>
<dbReference type="AlphaFoldDB" id="A0A537K821"/>
<feature type="domain" description="HTH araC/xylS-type" evidence="4">
    <location>
        <begin position="81"/>
        <end position="180"/>
    </location>
</feature>
<comment type="caution">
    <text evidence="5">The sequence shown here is derived from an EMBL/GenBank/DDBJ whole genome shotgun (WGS) entry which is preliminary data.</text>
</comment>
<keyword evidence="1" id="KW-0805">Transcription regulation</keyword>
<dbReference type="SMART" id="SM00342">
    <property type="entry name" value="HTH_ARAC"/>
    <property type="match status" value="1"/>
</dbReference>
<protein>
    <submittedName>
        <fullName evidence="5">Helix-turn-helix transcriptional regulator</fullName>
    </submittedName>
</protein>
<dbReference type="Pfam" id="PF12833">
    <property type="entry name" value="HTH_18"/>
    <property type="match status" value="1"/>
</dbReference>
<dbReference type="SUPFAM" id="SSF46689">
    <property type="entry name" value="Homeodomain-like"/>
    <property type="match status" value="1"/>
</dbReference>
<reference evidence="5 6" key="1">
    <citation type="journal article" date="2019" name="Nat. Microbiol.">
        <title>Mediterranean grassland soil C-N compound turnover is dependent on rainfall and depth, and is mediated by genomically divergent microorganisms.</title>
        <authorList>
            <person name="Diamond S."/>
            <person name="Andeer P.F."/>
            <person name="Li Z."/>
            <person name="Crits-Christoph A."/>
            <person name="Burstein D."/>
            <person name="Anantharaman K."/>
            <person name="Lane K.R."/>
            <person name="Thomas B.C."/>
            <person name="Pan C."/>
            <person name="Northen T.R."/>
            <person name="Banfield J.F."/>
        </authorList>
    </citation>
    <scope>NUCLEOTIDE SEQUENCE [LARGE SCALE GENOMIC DNA]</scope>
    <source>
        <strain evidence="5">NP_3</strain>
    </source>
</reference>
<dbReference type="InterPro" id="IPR018060">
    <property type="entry name" value="HTH_AraC"/>
</dbReference>
<dbReference type="Proteomes" id="UP000318509">
    <property type="component" value="Unassembled WGS sequence"/>
</dbReference>
<proteinExistence type="predicted"/>
<dbReference type="PROSITE" id="PS01124">
    <property type="entry name" value="HTH_ARAC_FAMILY_2"/>
    <property type="match status" value="1"/>
</dbReference>
<dbReference type="PANTHER" id="PTHR46796:SF6">
    <property type="entry name" value="ARAC SUBFAMILY"/>
    <property type="match status" value="1"/>
</dbReference>
<dbReference type="PANTHER" id="PTHR46796">
    <property type="entry name" value="HTH-TYPE TRANSCRIPTIONAL ACTIVATOR RHAS-RELATED"/>
    <property type="match status" value="1"/>
</dbReference>
<evidence type="ECO:0000313" key="5">
    <source>
        <dbReference type="EMBL" id="TMI91692.1"/>
    </source>
</evidence>